<name>K7FQ19_PELSI</name>
<feature type="domain" description="HTH CENPB-type" evidence="6">
    <location>
        <begin position="72"/>
        <end position="151"/>
    </location>
</feature>
<dbReference type="PROSITE" id="PS51253">
    <property type="entry name" value="HTH_CENPB"/>
    <property type="match status" value="1"/>
</dbReference>
<dbReference type="InterPro" id="IPR004875">
    <property type="entry name" value="DDE_SF_endonuclease_dom"/>
</dbReference>
<keyword evidence="3" id="KW-0238">DNA-binding</keyword>
<evidence type="ECO:0000256" key="3">
    <source>
        <dbReference type="ARBA" id="ARBA00023125"/>
    </source>
</evidence>
<protein>
    <recommendedName>
        <fullName evidence="6">HTH CENPB-type domain-containing protein</fullName>
    </recommendedName>
</protein>
<evidence type="ECO:0000256" key="2">
    <source>
        <dbReference type="ARBA" id="ARBA00010881"/>
    </source>
</evidence>
<dbReference type="SUPFAM" id="SSF46689">
    <property type="entry name" value="Homeodomain-like"/>
    <property type="match status" value="2"/>
</dbReference>
<sequence length="588" mass="66789">ASAKAGSEPKRHRKMMTIAEKVTLLDMLKEGRSYAAAARHFGVNESTVRYIKKDEANIRKTAAITFSRSAKRVVTARNKTIVRMEGALAIWIADCRKKNIALDTNTIRTKALSLYEHFAAKEPQDPQKQRFSASKGWFAKFQKRFGLKSVSLHGEAASADTTAAEIYANETFKNIINEGGYKPEQVFNMDETGLFWKRMPSRTFLFKEDAKASGFKAFKDRVTIVMCGNAAGFLLKPGLIYKSKNPRALRNKNKNLLPVYWMHNPKAWITKMLTSDWFHQCFIPQVSKYLLEKGLPFKILLLMDNAGGHATDLSHEGIQVEFLPPNTTSLIQPMDQGVIRAFKALYTKNTLADLVACVDAAQDDEDETFNLKAYWRQYTIATCMQNIQKALKEMKSATVNASWKKLWPQIVYDDEGFTPAEIQHSALAAIIGGDGFGDMTTEDVDELLDCHSQPLTDADLEDLTKSASDEDSETQEETQEIVEETGLTLERLAKLCNLAKELKELSQEWDEDMVRSLQFCHKIDEDMTPYRMLFERKKKQRQQLPITMFFQPRKKEPVPPATMPSEEIEEVSQEEVEEVSQEKTPLSD</sequence>
<dbReference type="Gene3D" id="1.10.10.60">
    <property type="entry name" value="Homeodomain-like"/>
    <property type="match status" value="1"/>
</dbReference>
<dbReference type="Pfam" id="PF04218">
    <property type="entry name" value="CENP-B_N"/>
    <property type="match status" value="1"/>
</dbReference>
<dbReference type="Pfam" id="PF03184">
    <property type="entry name" value="DDE_1"/>
    <property type="match status" value="1"/>
</dbReference>
<evidence type="ECO:0000313" key="8">
    <source>
        <dbReference type="Proteomes" id="UP000007267"/>
    </source>
</evidence>
<dbReference type="eggNOG" id="KOG3105">
    <property type="taxonomic scope" value="Eukaryota"/>
</dbReference>
<dbReference type="Gene3D" id="3.30.420.10">
    <property type="entry name" value="Ribonuclease H-like superfamily/Ribonuclease H"/>
    <property type="match status" value="1"/>
</dbReference>
<dbReference type="InterPro" id="IPR009057">
    <property type="entry name" value="Homeodomain-like_sf"/>
</dbReference>
<dbReference type="InterPro" id="IPR007889">
    <property type="entry name" value="HTH_Psq"/>
</dbReference>
<evidence type="ECO:0000313" key="7">
    <source>
        <dbReference type="Ensembl" id="ENSPSIP00000010129.1"/>
    </source>
</evidence>
<dbReference type="Proteomes" id="UP000007267">
    <property type="component" value="Unassembled WGS sequence"/>
</dbReference>
<dbReference type="InterPro" id="IPR006600">
    <property type="entry name" value="HTH_CenpB_DNA-bd_dom"/>
</dbReference>
<dbReference type="GO" id="GO:0003677">
    <property type="term" value="F:DNA binding"/>
    <property type="evidence" value="ECO:0007669"/>
    <property type="project" value="UniProtKB-KW"/>
</dbReference>
<organism evidence="7 8">
    <name type="scientific">Pelodiscus sinensis</name>
    <name type="common">Chinese softshell turtle</name>
    <name type="synonym">Trionyx sinensis</name>
    <dbReference type="NCBI Taxonomy" id="13735"/>
    <lineage>
        <taxon>Eukaryota</taxon>
        <taxon>Metazoa</taxon>
        <taxon>Chordata</taxon>
        <taxon>Craniata</taxon>
        <taxon>Vertebrata</taxon>
        <taxon>Euteleostomi</taxon>
        <taxon>Archelosauria</taxon>
        <taxon>Testudinata</taxon>
        <taxon>Testudines</taxon>
        <taxon>Cryptodira</taxon>
        <taxon>Trionychia</taxon>
        <taxon>Trionychidae</taxon>
        <taxon>Pelodiscus</taxon>
    </lineage>
</organism>
<dbReference type="InterPro" id="IPR036397">
    <property type="entry name" value="RNaseH_sf"/>
</dbReference>
<dbReference type="EMBL" id="AGCU01034131">
    <property type="status" value="NOT_ANNOTATED_CDS"/>
    <property type="molecule type" value="Genomic_DNA"/>
</dbReference>
<dbReference type="AlphaFoldDB" id="K7FQ19"/>
<dbReference type="HOGENOM" id="CLU_018294_1_4_1"/>
<dbReference type="PANTHER" id="PTHR19303">
    <property type="entry name" value="TRANSPOSON"/>
    <property type="match status" value="1"/>
</dbReference>
<reference evidence="8" key="1">
    <citation type="submission" date="2011-10" db="EMBL/GenBank/DDBJ databases">
        <authorList>
            <consortium name="Soft-shell Turtle Genome Consortium"/>
        </authorList>
    </citation>
    <scope>NUCLEOTIDE SEQUENCE [LARGE SCALE GENOMIC DNA]</scope>
    <source>
        <strain evidence="8">Daiwa-1</strain>
    </source>
</reference>
<feature type="compositionally biased region" description="Acidic residues" evidence="5">
    <location>
        <begin position="469"/>
        <end position="480"/>
    </location>
</feature>
<dbReference type="OMA" id="NIMHIAR"/>
<dbReference type="Ensembl" id="ENSPSIT00000010181.1">
    <property type="protein sequence ID" value="ENSPSIP00000010129.1"/>
    <property type="gene ID" value="ENSPSIG00000009202.1"/>
</dbReference>
<comment type="subcellular location">
    <subcellularLocation>
        <location evidence="1">Nucleus</location>
    </subcellularLocation>
</comment>
<keyword evidence="8" id="KW-1185">Reference proteome</keyword>
<dbReference type="PANTHER" id="PTHR19303:SF52">
    <property type="entry name" value="TIGGER TRANSPOSABLE ELEMENT-DERIVED PROTEIN 6"/>
    <property type="match status" value="1"/>
</dbReference>
<feature type="compositionally biased region" description="Acidic residues" evidence="5">
    <location>
        <begin position="566"/>
        <end position="579"/>
    </location>
</feature>
<evidence type="ECO:0000256" key="5">
    <source>
        <dbReference type="SAM" id="MobiDB-lite"/>
    </source>
</evidence>
<accession>K7FQ19</accession>
<reference evidence="8" key="2">
    <citation type="journal article" date="2013" name="Nat. Genet.">
        <title>The draft genomes of soft-shell turtle and green sea turtle yield insights into the development and evolution of the turtle-specific body plan.</title>
        <authorList>
            <person name="Wang Z."/>
            <person name="Pascual-Anaya J."/>
            <person name="Zadissa A."/>
            <person name="Li W."/>
            <person name="Niimura Y."/>
            <person name="Huang Z."/>
            <person name="Li C."/>
            <person name="White S."/>
            <person name="Xiong Z."/>
            <person name="Fang D."/>
            <person name="Wang B."/>
            <person name="Ming Y."/>
            <person name="Chen Y."/>
            <person name="Zheng Y."/>
            <person name="Kuraku S."/>
            <person name="Pignatelli M."/>
            <person name="Herrero J."/>
            <person name="Beal K."/>
            <person name="Nozawa M."/>
            <person name="Li Q."/>
            <person name="Wang J."/>
            <person name="Zhang H."/>
            <person name="Yu L."/>
            <person name="Shigenobu S."/>
            <person name="Wang J."/>
            <person name="Liu J."/>
            <person name="Flicek P."/>
            <person name="Searle S."/>
            <person name="Wang J."/>
            <person name="Kuratani S."/>
            <person name="Yin Y."/>
            <person name="Aken B."/>
            <person name="Zhang G."/>
            <person name="Irie N."/>
        </authorList>
    </citation>
    <scope>NUCLEOTIDE SEQUENCE [LARGE SCALE GENOMIC DNA]</scope>
    <source>
        <strain evidence="8">Daiwa-1</strain>
    </source>
</reference>
<dbReference type="InterPro" id="IPR050863">
    <property type="entry name" value="CenT-Element_Derived"/>
</dbReference>
<feature type="region of interest" description="Disordered" evidence="5">
    <location>
        <begin position="459"/>
        <end position="480"/>
    </location>
</feature>
<evidence type="ECO:0000259" key="6">
    <source>
        <dbReference type="PROSITE" id="PS51253"/>
    </source>
</evidence>
<evidence type="ECO:0000256" key="1">
    <source>
        <dbReference type="ARBA" id="ARBA00004123"/>
    </source>
</evidence>
<dbReference type="InterPro" id="IPR036388">
    <property type="entry name" value="WH-like_DNA-bd_sf"/>
</dbReference>
<dbReference type="SMART" id="SM00674">
    <property type="entry name" value="CENPB"/>
    <property type="match status" value="1"/>
</dbReference>
<keyword evidence="4" id="KW-0539">Nucleus</keyword>
<dbReference type="Pfam" id="PF03221">
    <property type="entry name" value="HTH_Tnp_Tc5"/>
    <property type="match status" value="1"/>
</dbReference>
<dbReference type="Gene3D" id="1.10.10.10">
    <property type="entry name" value="Winged helix-like DNA-binding domain superfamily/Winged helix DNA-binding domain"/>
    <property type="match status" value="1"/>
</dbReference>
<reference evidence="7" key="3">
    <citation type="submission" date="2025-08" db="UniProtKB">
        <authorList>
            <consortium name="Ensembl"/>
        </authorList>
    </citation>
    <scope>IDENTIFICATION</scope>
</reference>
<feature type="region of interest" description="Disordered" evidence="5">
    <location>
        <begin position="550"/>
        <end position="588"/>
    </location>
</feature>
<evidence type="ECO:0000256" key="4">
    <source>
        <dbReference type="ARBA" id="ARBA00023242"/>
    </source>
</evidence>
<dbReference type="GeneTree" id="ENSGT00940000163452"/>
<dbReference type="GO" id="GO:0005634">
    <property type="term" value="C:nucleus"/>
    <property type="evidence" value="ECO:0007669"/>
    <property type="project" value="UniProtKB-SubCell"/>
</dbReference>
<comment type="similarity">
    <text evidence="2">Belongs to the tigger transposable element derived protein family.</text>
</comment>
<proteinExistence type="inferred from homology"/>
<reference evidence="7" key="4">
    <citation type="submission" date="2025-09" db="UniProtKB">
        <authorList>
            <consortium name="Ensembl"/>
        </authorList>
    </citation>
    <scope>IDENTIFICATION</scope>
</reference>